<sequence length="241" mass="26489">MLSNVQPLVSLPLGSFKLNLHTVGAYYYNEATGTWEYVRSRVVGDRLVFSAPHLSTYGVLQKNVVFMDMTQHWAKTVIEELAVKGIVSGRALTEYEPNGTITRAEFATILVQALQLKGDVKVTFNDVYASDWYYEYVNVAALHGLVSGVGGGKFAPNENITRQDMAIMIVKAYEKLLGTSVKGVPVEIKDLPMVSAYAKDRVLAARFNQLIGGYPDGTFKPMNNATRAEAGQMVGNLISKQ</sequence>
<evidence type="ECO:0000259" key="2">
    <source>
        <dbReference type="PROSITE" id="PS51272"/>
    </source>
</evidence>
<dbReference type="PROSITE" id="PS51272">
    <property type="entry name" value="SLH"/>
    <property type="match status" value="3"/>
</dbReference>
<organism evidence="3 4">
    <name type="scientific">Acidaminobacter hydrogenoformans DSM 2784</name>
    <dbReference type="NCBI Taxonomy" id="1120920"/>
    <lineage>
        <taxon>Bacteria</taxon>
        <taxon>Bacillati</taxon>
        <taxon>Bacillota</taxon>
        <taxon>Clostridia</taxon>
        <taxon>Peptostreptococcales</taxon>
        <taxon>Acidaminobacteraceae</taxon>
        <taxon>Acidaminobacter</taxon>
    </lineage>
</organism>
<keyword evidence="1" id="KW-0677">Repeat</keyword>
<dbReference type="PANTHER" id="PTHR43308:SF5">
    <property type="entry name" value="S-LAYER PROTEIN _ PEPTIDOGLYCAN ENDO-BETA-N-ACETYLGLUCOSAMINIDASE"/>
    <property type="match status" value="1"/>
</dbReference>
<dbReference type="STRING" id="1120920.SAMN03080599_02769"/>
<evidence type="ECO:0000256" key="1">
    <source>
        <dbReference type="ARBA" id="ARBA00022737"/>
    </source>
</evidence>
<accession>A0A1G5S5G2</accession>
<name>A0A1G5S5G2_9FIRM</name>
<dbReference type="PANTHER" id="PTHR43308">
    <property type="entry name" value="OUTER MEMBRANE PROTEIN ALPHA-RELATED"/>
    <property type="match status" value="1"/>
</dbReference>
<feature type="domain" description="SLH" evidence="2">
    <location>
        <begin position="185"/>
        <end position="241"/>
    </location>
</feature>
<dbReference type="RefSeq" id="WP_092592484.1">
    <property type="nucleotide sequence ID" value="NZ_FMWL01000018.1"/>
</dbReference>
<dbReference type="InterPro" id="IPR001119">
    <property type="entry name" value="SLH_dom"/>
</dbReference>
<evidence type="ECO:0000313" key="4">
    <source>
        <dbReference type="Proteomes" id="UP000199208"/>
    </source>
</evidence>
<evidence type="ECO:0000313" key="3">
    <source>
        <dbReference type="EMBL" id="SCZ81387.1"/>
    </source>
</evidence>
<dbReference type="Pfam" id="PF00395">
    <property type="entry name" value="SLH"/>
    <property type="match status" value="3"/>
</dbReference>
<reference evidence="3 4" key="1">
    <citation type="submission" date="2016-10" db="EMBL/GenBank/DDBJ databases">
        <authorList>
            <person name="de Groot N.N."/>
        </authorList>
    </citation>
    <scope>NUCLEOTIDE SEQUENCE [LARGE SCALE GENOMIC DNA]</scope>
    <source>
        <strain evidence="3 4">DSM 2784</strain>
    </source>
</reference>
<dbReference type="AlphaFoldDB" id="A0A1G5S5G2"/>
<dbReference type="OrthoDB" id="2112962at2"/>
<feature type="domain" description="SLH" evidence="2">
    <location>
        <begin position="61"/>
        <end position="119"/>
    </location>
</feature>
<proteinExistence type="predicted"/>
<keyword evidence="4" id="KW-1185">Reference proteome</keyword>
<protein>
    <submittedName>
        <fullName evidence="3">S-layer homology domain-containing protein</fullName>
    </submittedName>
</protein>
<dbReference type="Proteomes" id="UP000199208">
    <property type="component" value="Unassembled WGS sequence"/>
</dbReference>
<gene>
    <name evidence="3" type="ORF">SAMN03080599_02769</name>
</gene>
<dbReference type="InterPro" id="IPR051465">
    <property type="entry name" value="Cell_Envelope_Struct_Comp"/>
</dbReference>
<feature type="domain" description="SLH" evidence="2">
    <location>
        <begin position="120"/>
        <end position="183"/>
    </location>
</feature>
<dbReference type="EMBL" id="FMWL01000018">
    <property type="protein sequence ID" value="SCZ81387.1"/>
    <property type="molecule type" value="Genomic_DNA"/>
</dbReference>